<evidence type="ECO:0000256" key="1">
    <source>
        <dbReference type="SAM" id="MobiDB-lite"/>
    </source>
</evidence>
<reference evidence="2 3" key="1">
    <citation type="submission" date="2015-05" db="EMBL/GenBank/DDBJ databases">
        <title>Genome sequencing and analysis of members of genus Stenotrophomonas.</title>
        <authorList>
            <person name="Patil P.P."/>
            <person name="Midha S."/>
            <person name="Patil P.B."/>
        </authorList>
    </citation>
    <scope>NUCLEOTIDE SEQUENCE [LARGE SCALE GENOMIC DNA]</scope>
    <source>
        <strain evidence="2 3">JCM 16244</strain>
    </source>
</reference>
<proteinExistence type="predicted"/>
<dbReference type="Pfam" id="PF22266">
    <property type="entry name" value="DUF6953"/>
    <property type="match status" value="1"/>
</dbReference>
<name>A0A0R0ECF9_9GAMM</name>
<keyword evidence="3" id="KW-1185">Reference proteome</keyword>
<protein>
    <submittedName>
        <fullName evidence="2">Uncharacterized protein</fullName>
    </submittedName>
</protein>
<dbReference type="InterPro" id="IPR054228">
    <property type="entry name" value="DUF6953"/>
</dbReference>
<dbReference type="PATRIC" id="fig|659018.3.peg.304"/>
<sequence>MNPSEDEKAVARWMLDQYRRQNRLVQSSAARGIRMTFGEQHVYKNRQRNWGINKGILEEFRKLTPDDVVWSRSSQTWRQRRESDPPDKRMVR</sequence>
<evidence type="ECO:0000313" key="2">
    <source>
        <dbReference type="EMBL" id="KRG87987.1"/>
    </source>
</evidence>
<comment type="caution">
    <text evidence="2">The sequence shown here is derived from an EMBL/GenBank/DDBJ whole genome shotgun (WGS) entry which is preliminary data.</text>
</comment>
<accession>A0A0R0ECF9</accession>
<dbReference type="Proteomes" id="UP000050940">
    <property type="component" value="Unassembled WGS sequence"/>
</dbReference>
<dbReference type="AlphaFoldDB" id="A0A0R0ECF9"/>
<feature type="region of interest" description="Disordered" evidence="1">
    <location>
        <begin position="69"/>
        <end position="92"/>
    </location>
</feature>
<evidence type="ECO:0000313" key="3">
    <source>
        <dbReference type="Proteomes" id="UP000050940"/>
    </source>
</evidence>
<dbReference type="EMBL" id="LDJP01000011">
    <property type="protein sequence ID" value="KRG87987.1"/>
    <property type="molecule type" value="Genomic_DNA"/>
</dbReference>
<dbReference type="OrthoDB" id="6064777at2"/>
<gene>
    <name evidence="2" type="ORF">ABB34_02480</name>
</gene>
<feature type="compositionally biased region" description="Basic and acidic residues" evidence="1">
    <location>
        <begin position="79"/>
        <end position="92"/>
    </location>
</feature>
<dbReference type="RefSeq" id="WP_057639655.1">
    <property type="nucleotide sequence ID" value="NZ_LDJP01000011.1"/>
</dbReference>
<organism evidence="2 3">
    <name type="scientific">Stenotrophomonas daejeonensis</name>
    <dbReference type="NCBI Taxonomy" id="659018"/>
    <lineage>
        <taxon>Bacteria</taxon>
        <taxon>Pseudomonadati</taxon>
        <taxon>Pseudomonadota</taxon>
        <taxon>Gammaproteobacteria</taxon>
        <taxon>Lysobacterales</taxon>
        <taxon>Lysobacteraceae</taxon>
        <taxon>Stenotrophomonas</taxon>
    </lineage>
</organism>